<feature type="compositionally biased region" description="Acidic residues" evidence="1">
    <location>
        <begin position="138"/>
        <end position="172"/>
    </location>
</feature>
<feature type="compositionally biased region" description="Polar residues" evidence="1">
    <location>
        <begin position="472"/>
        <end position="482"/>
    </location>
</feature>
<accession>A0A226EWG6</accession>
<feature type="compositionally biased region" description="Polar residues" evidence="1">
    <location>
        <begin position="219"/>
        <end position="229"/>
    </location>
</feature>
<evidence type="ECO:0000256" key="1">
    <source>
        <dbReference type="SAM" id="MobiDB-lite"/>
    </source>
</evidence>
<comment type="caution">
    <text evidence="2">The sequence shown here is derived from an EMBL/GenBank/DDBJ whole genome shotgun (WGS) entry which is preliminary data.</text>
</comment>
<sequence>MEDENMDDLPSSQDSEMEIHPPSRSRNGNKALRRIDSDDSDNEDNKENVKAVISVNEKLNGQNNDVVKAAFAQDETGEMDDDDDILLCLAVDNLDESLRSNCKYSHDSDLDSNSSTEESENNNYESRHRAISRRIMTDDEDEYDTSDDFIDDRDVEEDSSDDDDESTNEFEVELSRLDAWKAPDPHMNMLTTKRNGVGEKRKKTRKGTKRQRAKKQRRNCSGSHCSSQEEYSDDDDYVNDVQDVQEVSIHQIKMNHWEFREFLERTHPEEDIIKHVIKKQNEQNKNSPKYEEKTVKNFPVMSKGDNLCTEEKDLDPFKIKIFAQVIPRRPALMTAYGVKDVTSQVCHTLIFHYRKGEIFVLTTNQAWNVVQWCSDFGFPGKVAARILSRKGTVEVTKKGLIGNDFMSKRTHNQIQESNPFDLLTFCTGYTTCIEENASILNLHCFENQRPQVLLEPEPENQNEDKMQLVHEPSTSSTSNKSPQKLAPKQRTSPKKQGPPATVKVAVSQAGVRFLKRFRPSDFLAILNHLSRIARNQPTVTVDERRKRIPLSMSNTYSQYKLKSPGS</sequence>
<gene>
    <name evidence="2" type="ORF">Fcan01_03542</name>
</gene>
<dbReference type="Proteomes" id="UP000198287">
    <property type="component" value="Unassembled WGS sequence"/>
</dbReference>
<proteinExistence type="predicted"/>
<reference evidence="2 3" key="1">
    <citation type="submission" date="2015-12" db="EMBL/GenBank/DDBJ databases">
        <title>The genome of Folsomia candida.</title>
        <authorList>
            <person name="Faddeeva A."/>
            <person name="Derks M.F."/>
            <person name="Anvar Y."/>
            <person name="Smit S."/>
            <person name="Van Straalen N."/>
            <person name="Roelofs D."/>
        </authorList>
    </citation>
    <scope>NUCLEOTIDE SEQUENCE [LARGE SCALE GENOMIC DNA]</scope>
    <source>
        <strain evidence="2 3">VU population</strain>
        <tissue evidence="2">Whole body</tissue>
    </source>
</reference>
<dbReference type="AlphaFoldDB" id="A0A226EWG6"/>
<dbReference type="EMBL" id="LNIX01000001">
    <property type="protein sequence ID" value="OXA61953.1"/>
    <property type="molecule type" value="Genomic_DNA"/>
</dbReference>
<dbReference type="OrthoDB" id="8256128at2759"/>
<protein>
    <submittedName>
        <fullName evidence="2">Uncharacterized protein</fullName>
    </submittedName>
</protein>
<feature type="region of interest" description="Disordered" evidence="1">
    <location>
        <begin position="459"/>
        <end position="501"/>
    </location>
</feature>
<feature type="compositionally biased region" description="Basic residues" evidence="1">
    <location>
        <begin position="200"/>
        <end position="218"/>
    </location>
</feature>
<organism evidence="2 3">
    <name type="scientific">Folsomia candida</name>
    <name type="common">Springtail</name>
    <dbReference type="NCBI Taxonomy" id="158441"/>
    <lineage>
        <taxon>Eukaryota</taxon>
        <taxon>Metazoa</taxon>
        <taxon>Ecdysozoa</taxon>
        <taxon>Arthropoda</taxon>
        <taxon>Hexapoda</taxon>
        <taxon>Collembola</taxon>
        <taxon>Entomobryomorpha</taxon>
        <taxon>Isotomoidea</taxon>
        <taxon>Isotomidae</taxon>
        <taxon>Proisotominae</taxon>
        <taxon>Folsomia</taxon>
    </lineage>
</organism>
<feature type="region of interest" description="Disordered" evidence="1">
    <location>
        <begin position="101"/>
        <end position="237"/>
    </location>
</feature>
<feature type="region of interest" description="Disordered" evidence="1">
    <location>
        <begin position="1"/>
        <end position="48"/>
    </location>
</feature>
<evidence type="ECO:0000313" key="3">
    <source>
        <dbReference type="Proteomes" id="UP000198287"/>
    </source>
</evidence>
<feature type="compositionally biased region" description="Basic and acidic residues" evidence="1">
    <location>
        <begin position="173"/>
        <end position="184"/>
    </location>
</feature>
<name>A0A226EWG6_FOLCA</name>
<keyword evidence="3" id="KW-1185">Reference proteome</keyword>
<feature type="compositionally biased region" description="Low complexity" evidence="1">
    <location>
        <begin position="112"/>
        <end position="124"/>
    </location>
</feature>
<evidence type="ECO:0000313" key="2">
    <source>
        <dbReference type="EMBL" id="OXA61953.1"/>
    </source>
</evidence>
<feature type="compositionally biased region" description="Basic and acidic residues" evidence="1">
    <location>
        <begin position="33"/>
        <end position="48"/>
    </location>
</feature>